<keyword evidence="1" id="KW-1133">Transmembrane helix</keyword>
<keyword evidence="1" id="KW-0812">Transmembrane</keyword>
<organism evidence="2 3">
    <name type="scientific">Eleusine coracana subsp. coracana</name>
    <dbReference type="NCBI Taxonomy" id="191504"/>
    <lineage>
        <taxon>Eukaryota</taxon>
        <taxon>Viridiplantae</taxon>
        <taxon>Streptophyta</taxon>
        <taxon>Embryophyta</taxon>
        <taxon>Tracheophyta</taxon>
        <taxon>Spermatophyta</taxon>
        <taxon>Magnoliopsida</taxon>
        <taxon>Liliopsida</taxon>
        <taxon>Poales</taxon>
        <taxon>Poaceae</taxon>
        <taxon>PACMAD clade</taxon>
        <taxon>Chloridoideae</taxon>
        <taxon>Cynodonteae</taxon>
        <taxon>Eleusininae</taxon>
        <taxon>Eleusine</taxon>
    </lineage>
</organism>
<comment type="caution">
    <text evidence="2">The sequence shown here is derived from an EMBL/GenBank/DDBJ whole genome shotgun (WGS) entry which is preliminary data.</text>
</comment>
<dbReference type="InterPro" id="IPR004158">
    <property type="entry name" value="DUF247_pln"/>
</dbReference>
<protein>
    <submittedName>
        <fullName evidence="2">Uncharacterized protein</fullName>
    </submittedName>
</protein>
<dbReference type="EMBL" id="BQKI01000003">
    <property type="protein sequence ID" value="GJM91662.1"/>
    <property type="molecule type" value="Genomic_DNA"/>
</dbReference>
<keyword evidence="3" id="KW-1185">Reference proteome</keyword>
<name>A0AAV5C1L6_ELECO</name>
<accession>A0AAV5C1L6</accession>
<proteinExistence type="predicted"/>
<evidence type="ECO:0000313" key="3">
    <source>
        <dbReference type="Proteomes" id="UP001054889"/>
    </source>
</evidence>
<evidence type="ECO:0000313" key="2">
    <source>
        <dbReference type="EMBL" id="GJM91662.1"/>
    </source>
</evidence>
<dbReference type="Proteomes" id="UP001054889">
    <property type="component" value="Unassembled WGS sequence"/>
</dbReference>
<reference evidence="2" key="2">
    <citation type="submission" date="2021-12" db="EMBL/GenBank/DDBJ databases">
        <title>Resequencing data analysis of finger millet.</title>
        <authorList>
            <person name="Hatakeyama M."/>
            <person name="Aluri S."/>
            <person name="Balachadran M.T."/>
            <person name="Sivarajan S.R."/>
            <person name="Poveda L."/>
            <person name="Shimizu-Inatsugi R."/>
            <person name="Schlapbach R."/>
            <person name="Sreeman S.M."/>
            <person name="Shimizu K.K."/>
        </authorList>
    </citation>
    <scope>NUCLEOTIDE SEQUENCE</scope>
</reference>
<dbReference type="Pfam" id="PF03140">
    <property type="entry name" value="DUF247"/>
    <property type="match status" value="1"/>
</dbReference>
<evidence type="ECO:0000256" key="1">
    <source>
        <dbReference type="SAM" id="Phobius"/>
    </source>
</evidence>
<sequence length="99" mass="11135">MLVDREEDVQELRTKGLLQGGGGLNNRDALDFLTSVQTLRLGSCYVRIMEDIETYRMTRRTRTNVHAFFHRNIKIVAAILSAIVTVVSILGTLISLKNS</sequence>
<gene>
    <name evidence="2" type="primary">ga08061</name>
    <name evidence="2" type="ORF">PR202_ga08061</name>
</gene>
<reference evidence="2" key="1">
    <citation type="journal article" date="2018" name="DNA Res.">
        <title>Multiple hybrid de novo genome assembly of finger millet, an orphan allotetraploid crop.</title>
        <authorList>
            <person name="Hatakeyama M."/>
            <person name="Aluri S."/>
            <person name="Balachadran M.T."/>
            <person name="Sivarajan S.R."/>
            <person name="Patrignani A."/>
            <person name="Gruter S."/>
            <person name="Poveda L."/>
            <person name="Shimizu-Inatsugi R."/>
            <person name="Baeten J."/>
            <person name="Francoijs K.J."/>
            <person name="Nataraja K.N."/>
            <person name="Reddy Y.A.N."/>
            <person name="Phadnis S."/>
            <person name="Ravikumar R.L."/>
            <person name="Schlapbach R."/>
            <person name="Sreeman S.M."/>
            <person name="Shimizu K.K."/>
        </authorList>
    </citation>
    <scope>NUCLEOTIDE SEQUENCE</scope>
</reference>
<keyword evidence="1" id="KW-0472">Membrane</keyword>
<feature type="transmembrane region" description="Helical" evidence="1">
    <location>
        <begin position="75"/>
        <end position="96"/>
    </location>
</feature>
<dbReference type="AlphaFoldDB" id="A0AAV5C1L6"/>